<gene>
    <name evidence="5" type="ORF">UU38_C0001G0148</name>
</gene>
<feature type="coiled-coil region" evidence="2">
    <location>
        <begin position="164"/>
        <end position="247"/>
    </location>
</feature>
<accession>A0A0G0UP40</accession>
<dbReference type="SUPFAM" id="SSF51261">
    <property type="entry name" value="Duplicated hybrid motif"/>
    <property type="match status" value="1"/>
</dbReference>
<dbReference type="InterPro" id="IPR050570">
    <property type="entry name" value="Cell_wall_metabolism_enzyme"/>
</dbReference>
<evidence type="ECO:0000313" key="6">
    <source>
        <dbReference type="Proteomes" id="UP000033918"/>
    </source>
</evidence>
<sequence>MKIFYKIFLFSVFCFLFSVLAVSAATPQELKESIGQKTQELQKINAQIQEAQKSLEETKEKGATLKKEVDKINTQINQINLSVRASEILIEKTGLEIDSAQNDIVEIGEKIDIQKRGVSELLKELQQKSSETPLVIFLKNKSLAESVFEVQGLTDLSGNLSNKIAEMRTLKTRLGEKINELSNKKLDKEEENFNLKNKKIITEDIKKDKQSLLTTTKNQEKVYQQTLSDLEKKQSAISDEIEFTEDELRRSFDPALLPLKRPGILAWPVLNPRITQKFGEISRLYRGKPHNGMDFGTPIGTAIFSADDGEITAIGNNGRYQYGKYVLIKHNNNLATLYAHLSYNSLLKKGDLVKKGQLIGYSGNTGYAIGRGHLHLGLYWEPSIRLQNLPNCNCGLVPIGVTIDPLDYLPGGLAAR</sequence>
<evidence type="ECO:0000256" key="3">
    <source>
        <dbReference type="SAM" id="SignalP"/>
    </source>
</evidence>
<dbReference type="Pfam" id="PF01551">
    <property type="entry name" value="Peptidase_M23"/>
    <property type="match status" value="1"/>
</dbReference>
<dbReference type="EMBL" id="LCAK01000001">
    <property type="protein sequence ID" value="KKR89246.1"/>
    <property type="molecule type" value="Genomic_DNA"/>
</dbReference>
<dbReference type="AlphaFoldDB" id="A0A0G0UP40"/>
<dbReference type="GO" id="GO:0004222">
    <property type="term" value="F:metalloendopeptidase activity"/>
    <property type="evidence" value="ECO:0007669"/>
    <property type="project" value="TreeGrafter"/>
</dbReference>
<feature type="signal peptide" evidence="3">
    <location>
        <begin position="1"/>
        <end position="24"/>
    </location>
</feature>
<feature type="chain" id="PRO_5002534732" evidence="3">
    <location>
        <begin position="25"/>
        <end position="416"/>
    </location>
</feature>
<evidence type="ECO:0000259" key="4">
    <source>
        <dbReference type="Pfam" id="PF01551"/>
    </source>
</evidence>
<name>A0A0G0UP40_9BACT</name>
<comment type="caution">
    <text evidence="5">The sequence shown here is derived from an EMBL/GenBank/DDBJ whole genome shotgun (WGS) entry which is preliminary data.</text>
</comment>
<organism evidence="5 6">
    <name type="scientific">Candidatus Wolfebacteria bacterium GW2011_GWB1_41_12</name>
    <dbReference type="NCBI Taxonomy" id="1619006"/>
    <lineage>
        <taxon>Bacteria</taxon>
        <taxon>Candidatus Wolfeibacteriota</taxon>
    </lineage>
</organism>
<dbReference type="Gene3D" id="6.10.250.3150">
    <property type="match status" value="1"/>
</dbReference>
<evidence type="ECO:0000256" key="1">
    <source>
        <dbReference type="ARBA" id="ARBA00022729"/>
    </source>
</evidence>
<keyword evidence="2" id="KW-0175">Coiled coil</keyword>
<evidence type="ECO:0000313" key="5">
    <source>
        <dbReference type="EMBL" id="KKR89246.1"/>
    </source>
</evidence>
<dbReference type="CDD" id="cd12797">
    <property type="entry name" value="M23_peptidase"/>
    <property type="match status" value="1"/>
</dbReference>
<dbReference type="InterPro" id="IPR011055">
    <property type="entry name" value="Dup_hybrid_motif"/>
</dbReference>
<evidence type="ECO:0000256" key="2">
    <source>
        <dbReference type="SAM" id="Coils"/>
    </source>
</evidence>
<dbReference type="PANTHER" id="PTHR21666">
    <property type="entry name" value="PEPTIDASE-RELATED"/>
    <property type="match status" value="1"/>
</dbReference>
<reference evidence="5 6" key="1">
    <citation type="journal article" date="2015" name="Nature">
        <title>rRNA introns, odd ribosomes, and small enigmatic genomes across a large radiation of phyla.</title>
        <authorList>
            <person name="Brown C.T."/>
            <person name="Hug L.A."/>
            <person name="Thomas B.C."/>
            <person name="Sharon I."/>
            <person name="Castelle C.J."/>
            <person name="Singh A."/>
            <person name="Wilkins M.J."/>
            <person name="Williams K.H."/>
            <person name="Banfield J.F."/>
        </authorList>
    </citation>
    <scope>NUCLEOTIDE SEQUENCE [LARGE SCALE GENOMIC DNA]</scope>
</reference>
<dbReference type="InterPro" id="IPR016047">
    <property type="entry name" value="M23ase_b-sheet_dom"/>
</dbReference>
<keyword evidence="1 3" id="KW-0732">Signal</keyword>
<dbReference type="PANTHER" id="PTHR21666:SF289">
    <property type="entry name" value="L-ALA--D-GLU ENDOPEPTIDASE"/>
    <property type="match status" value="1"/>
</dbReference>
<proteinExistence type="predicted"/>
<feature type="coiled-coil region" evidence="2">
    <location>
        <begin position="34"/>
        <end position="75"/>
    </location>
</feature>
<dbReference type="Proteomes" id="UP000033918">
    <property type="component" value="Unassembled WGS sequence"/>
</dbReference>
<protein>
    <submittedName>
        <fullName evidence="5">Peptidase M23B</fullName>
    </submittedName>
</protein>
<dbReference type="Gene3D" id="2.70.70.10">
    <property type="entry name" value="Glucose Permease (Domain IIA)"/>
    <property type="match status" value="1"/>
</dbReference>
<feature type="domain" description="M23ase beta-sheet core" evidence="4">
    <location>
        <begin position="289"/>
        <end position="380"/>
    </location>
</feature>